<accession>A0A022VX49</accession>
<proteinExistence type="predicted"/>
<evidence type="ECO:0000313" key="2">
    <source>
        <dbReference type="EMBL" id="EZF50534.1"/>
    </source>
</evidence>
<dbReference type="Proteomes" id="UP000023758">
    <property type="component" value="Unassembled WGS sequence"/>
</dbReference>
<feature type="compositionally biased region" description="Polar residues" evidence="1">
    <location>
        <begin position="8"/>
        <end position="17"/>
    </location>
</feature>
<reference evidence="2" key="1">
    <citation type="submission" date="2014-02" db="EMBL/GenBank/DDBJ databases">
        <title>The Genome Sequence of Trichophyton rubrum (morphotype fischeri) CBS 288.86.</title>
        <authorList>
            <consortium name="The Broad Institute Genomics Platform"/>
            <person name="Cuomo C.A."/>
            <person name="White T.C."/>
            <person name="Graser Y."/>
            <person name="Martinez-Rossi N."/>
            <person name="Heitman J."/>
            <person name="Young S.K."/>
            <person name="Zeng Q."/>
            <person name="Gargeya S."/>
            <person name="Abouelleil A."/>
            <person name="Alvarado L."/>
            <person name="Chapman S.B."/>
            <person name="Gainer-Dewar J."/>
            <person name="Goldberg J."/>
            <person name="Griggs A."/>
            <person name="Gujja S."/>
            <person name="Hansen M."/>
            <person name="Howarth C."/>
            <person name="Imamovic A."/>
            <person name="Larimer J."/>
            <person name="Martinez D."/>
            <person name="Murphy C."/>
            <person name="Pearson M.D."/>
            <person name="Persinoti G."/>
            <person name="Poon T."/>
            <person name="Priest M."/>
            <person name="Roberts A.D."/>
            <person name="Saif S."/>
            <person name="Shea T.D."/>
            <person name="Sykes S.N."/>
            <person name="Wortman J."/>
            <person name="Nusbaum C."/>
            <person name="Birren B."/>
        </authorList>
    </citation>
    <scope>NUCLEOTIDE SEQUENCE [LARGE SCALE GENOMIC DNA]</scope>
    <source>
        <strain evidence="2">CBS 288.86</strain>
    </source>
</reference>
<organism evidence="2">
    <name type="scientific">Trichophyton rubrum CBS 288.86</name>
    <dbReference type="NCBI Taxonomy" id="1215330"/>
    <lineage>
        <taxon>Eukaryota</taxon>
        <taxon>Fungi</taxon>
        <taxon>Dikarya</taxon>
        <taxon>Ascomycota</taxon>
        <taxon>Pezizomycotina</taxon>
        <taxon>Eurotiomycetes</taxon>
        <taxon>Eurotiomycetidae</taxon>
        <taxon>Onygenales</taxon>
        <taxon>Arthrodermataceae</taxon>
        <taxon>Trichophyton</taxon>
    </lineage>
</organism>
<dbReference type="EMBL" id="KK207884">
    <property type="protein sequence ID" value="EZF50534.1"/>
    <property type="molecule type" value="Genomic_DNA"/>
</dbReference>
<name>A0A022VX49_TRIRU</name>
<feature type="region of interest" description="Disordered" evidence="1">
    <location>
        <begin position="1"/>
        <end position="32"/>
    </location>
</feature>
<dbReference type="HOGENOM" id="CLU_2279455_0_0_1"/>
<dbReference type="AlphaFoldDB" id="A0A022VX49"/>
<gene>
    <name evidence="2" type="ORF">H103_06043</name>
</gene>
<evidence type="ECO:0000256" key="1">
    <source>
        <dbReference type="SAM" id="MobiDB-lite"/>
    </source>
</evidence>
<sequence length="102" mass="11058">MDVGGRQGSRQRSSHPTVNIPCLPGKGDSPGPSHCSGCGLVLVVKSYCWRARASLPTARENGAVPARWLNHNHARSCSSAKDSPYPPCRKRNKIQRLARLAL</sequence>
<protein>
    <submittedName>
        <fullName evidence="2">Uncharacterized protein</fullName>
    </submittedName>
</protein>